<dbReference type="Pfam" id="PF01494">
    <property type="entry name" value="FAD_binding_3"/>
    <property type="match status" value="1"/>
</dbReference>
<evidence type="ECO:0000313" key="11">
    <source>
        <dbReference type="Proteomes" id="UP000283077"/>
    </source>
</evidence>
<feature type="domain" description="FAD-binding" evidence="9">
    <location>
        <begin position="2"/>
        <end position="340"/>
    </location>
</feature>
<accession>A0A437QF83</accession>
<evidence type="ECO:0000256" key="5">
    <source>
        <dbReference type="ARBA" id="ARBA00022827"/>
    </source>
</evidence>
<dbReference type="NCBIfam" id="TIGR01988">
    <property type="entry name" value="Ubi-OHases"/>
    <property type="match status" value="1"/>
</dbReference>
<dbReference type="EMBL" id="SACS01000025">
    <property type="protein sequence ID" value="RVU33171.1"/>
    <property type="molecule type" value="Genomic_DNA"/>
</dbReference>
<evidence type="ECO:0000256" key="4">
    <source>
        <dbReference type="ARBA" id="ARBA00022630"/>
    </source>
</evidence>
<dbReference type="Gene3D" id="3.50.50.60">
    <property type="entry name" value="FAD/NAD(P)-binding domain"/>
    <property type="match status" value="2"/>
</dbReference>
<evidence type="ECO:0000256" key="1">
    <source>
        <dbReference type="ARBA" id="ARBA00001974"/>
    </source>
</evidence>
<reference evidence="10 11" key="1">
    <citation type="submission" date="2019-01" db="EMBL/GenBank/DDBJ databases">
        <authorList>
            <person name="Chen W.-M."/>
        </authorList>
    </citation>
    <scope>NUCLEOTIDE SEQUENCE [LARGE SCALE GENOMIC DNA]</scope>
    <source>
        <strain evidence="10 11">KYPC3</strain>
    </source>
</reference>
<name>A0A437QF83_9GAMM</name>
<keyword evidence="11" id="KW-1185">Reference proteome</keyword>
<dbReference type="GO" id="GO:0110142">
    <property type="term" value="C:ubiquinone biosynthesis complex"/>
    <property type="evidence" value="ECO:0007669"/>
    <property type="project" value="UniProtKB-ARBA"/>
</dbReference>
<dbReference type="UniPathway" id="UPA00232"/>
<dbReference type="OrthoDB" id="9769565at2"/>
<dbReference type="InterPro" id="IPR010971">
    <property type="entry name" value="UbiH/COQ6"/>
</dbReference>
<gene>
    <name evidence="10" type="primary">ubiF</name>
    <name evidence="10" type="synonym">yleB</name>
    <name evidence="10" type="ORF">EOE67_17715</name>
</gene>
<protein>
    <submittedName>
        <fullName evidence="10">2-octaprenyl-3-methyl-6-methoxy-1,4-benzoquinol hydroxylase</fullName>
    </submittedName>
</protein>
<evidence type="ECO:0000259" key="9">
    <source>
        <dbReference type="Pfam" id="PF01494"/>
    </source>
</evidence>
<dbReference type="FunFam" id="3.50.50.60:FF:000021">
    <property type="entry name" value="Ubiquinone biosynthesis monooxygenase COQ6"/>
    <property type="match status" value="1"/>
</dbReference>
<dbReference type="PANTHER" id="PTHR43876">
    <property type="entry name" value="UBIQUINONE BIOSYNTHESIS MONOOXYGENASE COQ6, MITOCHONDRIAL"/>
    <property type="match status" value="1"/>
</dbReference>
<evidence type="ECO:0000256" key="3">
    <source>
        <dbReference type="ARBA" id="ARBA00005349"/>
    </source>
</evidence>
<organism evidence="10 11">
    <name type="scientific">Rheinheimera riviphila</name>
    <dbReference type="NCBI Taxonomy" id="1834037"/>
    <lineage>
        <taxon>Bacteria</taxon>
        <taxon>Pseudomonadati</taxon>
        <taxon>Pseudomonadota</taxon>
        <taxon>Gammaproteobacteria</taxon>
        <taxon>Chromatiales</taxon>
        <taxon>Chromatiaceae</taxon>
        <taxon>Rheinheimera</taxon>
    </lineage>
</organism>
<dbReference type="SUPFAM" id="SSF51905">
    <property type="entry name" value="FAD/NAD(P)-binding domain"/>
    <property type="match status" value="1"/>
</dbReference>
<comment type="caution">
    <text evidence="10">The sequence shown here is derived from an EMBL/GenBank/DDBJ whole genome shotgun (WGS) entry which is preliminary data.</text>
</comment>
<comment type="similarity">
    <text evidence="3">Belongs to the UbiH/COQ6 family.</text>
</comment>
<evidence type="ECO:0000256" key="6">
    <source>
        <dbReference type="ARBA" id="ARBA00023002"/>
    </source>
</evidence>
<evidence type="ECO:0000256" key="7">
    <source>
        <dbReference type="ARBA" id="ARBA00023033"/>
    </source>
</evidence>
<dbReference type="GO" id="GO:0071949">
    <property type="term" value="F:FAD binding"/>
    <property type="evidence" value="ECO:0007669"/>
    <property type="project" value="InterPro"/>
</dbReference>
<sequence length="391" mass="42376">MFDVIIVGGGMVGASLALKFSQSGLKVALLEKTVAPKLAPDAPVDLRVSAINRRSEQWLTELGAFQAIPVQRLCPYQRLQAFEATDGKVTGAELTFTAEEIKQPHLGHIIENNQIQAALWQQFPKELTVFCPATIVSLQQEPGYASLQTQEFGEIRGRLLIAADGGTSQLRTLAGIGSNGWQYQQGCLVATVETEYPQQDITWQQFTEQGPRAFLPLPGAMGSLVWYDSQIRVKQLAALNSTELAQQIQQHFPEKLGKVKVLQQGWFPLTRMHANRYSAGRVVLVGDAAHTINPLAGQGVNLGFADAKVLAELVLAAVAAGEDPANAALLAKYEQQRKNANLLMMSAMDGFYQLFSSTSPLFRFARKAGLTLAANAGPLKAWVGAYAAGLK</sequence>
<dbReference type="InterPro" id="IPR051205">
    <property type="entry name" value="UbiH/COQ6_monooxygenase"/>
</dbReference>
<dbReference type="PRINTS" id="PR00420">
    <property type="entry name" value="RNGMNOXGNASE"/>
</dbReference>
<dbReference type="AlphaFoldDB" id="A0A437QF83"/>
<evidence type="ECO:0000256" key="2">
    <source>
        <dbReference type="ARBA" id="ARBA00004749"/>
    </source>
</evidence>
<keyword evidence="4" id="KW-0285">Flavoprotein</keyword>
<dbReference type="GO" id="GO:0008682">
    <property type="term" value="F:3-demethoxyubiquinol 3-hydroxylase activity"/>
    <property type="evidence" value="ECO:0007669"/>
    <property type="project" value="TreeGrafter"/>
</dbReference>
<keyword evidence="7" id="KW-0503">Monooxygenase</keyword>
<keyword evidence="6" id="KW-0560">Oxidoreductase</keyword>
<dbReference type="GO" id="GO:0006744">
    <property type="term" value="P:ubiquinone biosynthetic process"/>
    <property type="evidence" value="ECO:0007669"/>
    <property type="project" value="UniProtKB-UniPathway"/>
</dbReference>
<dbReference type="PANTHER" id="PTHR43876:SF10">
    <property type="entry name" value="3-DEMETHOXYUBIQUINOL 3-HYDROXYLASE"/>
    <property type="match status" value="1"/>
</dbReference>
<comment type="subunit">
    <text evidence="8">Component of the Ubi complex metabolon, which regroups five ubiquinone biosynthesis proteins (UbiE, UbiF, UbiG, UbiH and UbiI) and two accessory factors (UbiK and the lipid-binding protein UbiJ).</text>
</comment>
<proteinExistence type="inferred from homology"/>
<dbReference type="RefSeq" id="WP_127700668.1">
    <property type="nucleotide sequence ID" value="NZ_SACS01000025.1"/>
</dbReference>
<evidence type="ECO:0000256" key="8">
    <source>
        <dbReference type="ARBA" id="ARBA00065734"/>
    </source>
</evidence>
<comment type="pathway">
    <text evidence="2">Cofactor biosynthesis; ubiquinone biosynthesis.</text>
</comment>
<keyword evidence="5" id="KW-0274">FAD</keyword>
<dbReference type="InterPro" id="IPR036188">
    <property type="entry name" value="FAD/NAD-bd_sf"/>
</dbReference>
<comment type="cofactor">
    <cofactor evidence="1">
        <name>FAD</name>
        <dbReference type="ChEBI" id="CHEBI:57692"/>
    </cofactor>
</comment>
<dbReference type="Proteomes" id="UP000283077">
    <property type="component" value="Unassembled WGS sequence"/>
</dbReference>
<dbReference type="InterPro" id="IPR002938">
    <property type="entry name" value="FAD-bd"/>
</dbReference>
<evidence type="ECO:0000313" key="10">
    <source>
        <dbReference type="EMBL" id="RVU33171.1"/>
    </source>
</evidence>